<accession>A1T079</accession>
<reference evidence="13 14" key="1">
    <citation type="submission" date="2007-01" db="EMBL/GenBank/DDBJ databases">
        <title>Complete sequence of Psychromonas ingrahamii 37.</title>
        <authorList>
            <consortium name="US DOE Joint Genome Institute"/>
            <person name="Copeland A."/>
            <person name="Lucas S."/>
            <person name="Lapidus A."/>
            <person name="Barry K."/>
            <person name="Detter J.C."/>
            <person name="Glavina del Rio T."/>
            <person name="Hammon N."/>
            <person name="Israni S."/>
            <person name="Dalin E."/>
            <person name="Tice H."/>
            <person name="Pitluck S."/>
            <person name="Thompson L.S."/>
            <person name="Brettin T."/>
            <person name="Bruce D."/>
            <person name="Han C."/>
            <person name="Tapia R."/>
            <person name="Schmutz J."/>
            <person name="Larimer F."/>
            <person name="Land M."/>
            <person name="Hauser L."/>
            <person name="Kyrpides N."/>
            <person name="Ivanova N."/>
            <person name="Staley J."/>
            <person name="Richardson P."/>
        </authorList>
    </citation>
    <scope>NUCLEOTIDE SEQUENCE [LARGE SCALE GENOMIC DNA]</scope>
    <source>
        <strain evidence="13 14">37</strain>
    </source>
</reference>
<proteinExistence type="inferred from homology"/>
<evidence type="ECO:0000256" key="10">
    <source>
        <dbReference type="ARBA" id="ARBA00023136"/>
    </source>
</evidence>
<dbReference type="eggNOG" id="COG1682">
    <property type="taxonomic scope" value="Bacteria"/>
</dbReference>
<dbReference type="GO" id="GO:0043190">
    <property type="term" value="C:ATP-binding cassette (ABC) transporter complex"/>
    <property type="evidence" value="ECO:0007669"/>
    <property type="project" value="InterPro"/>
</dbReference>
<dbReference type="GO" id="GO:0140359">
    <property type="term" value="F:ABC-type transporter activity"/>
    <property type="evidence" value="ECO:0007669"/>
    <property type="project" value="InterPro"/>
</dbReference>
<evidence type="ECO:0000256" key="4">
    <source>
        <dbReference type="ARBA" id="ARBA00022475"/>
    </source>
</evidence>
<feature type="transmembrane region" description="Helical" evidence="11">
    <location>
        <begin position="74"/>
        <end position="94"/>
    </location>
</feature>
<feature type="transmembrane region" description="Helical" evidence="11">
    <location>
        <begin position="186"/>
        <end position="205"/>
    </location>
</feature>
<dbReference type="PROSITE" id="PS51012">
    <property type="entry name" value="ABC_TM2"/>
    <property type="match status" value="1"/>
</dbReference>
<feature type="domain" description="ABC transmembrane type-2" evidence="12">
    <location>
        <begin position="39"/>
        <end position="263"/>
    </location>
</feature>
<sequence length="271" mass="31207">MYKVDKNLISSISILYKNKRLIISLTRRDILQRYQGSLLGVFWSILTPIVMLAIYTFIFSVVFKAKWGIGGDKYQFSMLLFSGLILFNFFSDILSRSPELLVSHSNYVTKVIFPVEILPWVITLSALFNFILSFIIWFIFYTLLIGLPALSVIFTPAIVIPFCFLCCGLSYIISATGVYLKDTNQLVALLVTAMMFLTPIFYPISALPEKYQVYMYLNPITNVIEMFRDIAIYNNSITLNGYAIYFFSSAFIYLLGFLWFQKLRKGFSDVL</sequence>
<keyword evidence="9" id="KW-0625">Polysaccharide transport</keyword>
<evidence type="ECO:0000256" key="3">
    <source>
        <dbReference type="ARBA" id="ARBA00022448"/>
    </source>
</evidence>
<evidence type="ECO:0000259" key="12">
    <source>
        <dbReference type="PROSITE" id="PS51012"/>
    </source>
</evidence>
<evidence type="ECO:0000256" key="8">
    <source>
        <dbReference type="ARBA" id="ARBA00022989"/>
    </source>
</evidence>
<protein>
    <recommendedName>
        <fullName evidence="11">Transport permease protein</fullName>
    </recommendedName>
</protein>
<evidence type="ECO:0000256" key="9">
    <source>
        <dbReference type="ARBA" id="ARBA00023047"/>
    </source>
</evidence>
<keyword evidence="7" id="KW-0972">Capsule biogenesis/degradation</keyword>
<feature type="transmembrane region" description="Helical" evidence="11">
    <location>
        <begin position="242"/>
        <end position="260"/>
    </location>
</feature>
<dbReference type="InterPro" id="IPR013525">
    <property type="entry name" value="ABC2_TM"/>
</dbReference>
<evidence type="ECO:0000256" key="6">
    <source>
        <dbReference type="ARBA" id="ARBA00022692"/>
    </source>
</evidence>
<dbReference type="HOGENOM" id="CLU_060703_1_1_6"/>
<dbReference type="STRING" id="357804.Ping_3461"/>
<dbReference type="PANTHER" id="PTHR30413:SF10">
    <property type="entry name" value="CAPSULE POLYSACCHARIDE EXPORT INNER-MEMBRANE PROTEIN CTRC"/>
    <property type="match status" value="1"/>
</dbReference>
<dbReference type="AlphaFoldDB" id="A1T079"/>
<dbReference type="GO" id="GO:0015920">
    <property type="term" value="P:lipopolysaccharide transport"/>
    <property type="evidence" value="ECO:0007669"/>
    <property type="project" value="TreeGrafter"/>
</dbReference>
<evidence type="ECO:0000256" key="7">
    <source>
        <dbReference type="ARBA" id="ARBA00022903"/>
    </source>
</evidence>
<keyword evidence="8 11" id="KW-1133">Transmembrane helix</keyword>
<dbReference type="PANTHER" id="PTHR30413">
    <property type="entry name" value="INNER MEMBRANE TRANSPORT PERMEASE"/>
    <property type="match status" value="1"/>
</dbReference>
<keyword evidence="6 11" id="KW-0812">Transmembrane</keyword>
<evidence type="ECO:0000256" key="2">
    <source>
        <dbReference type="ARBA" id="ARBA00007783"/>
    </source>
</evidence>
<gene>
    <name evidence="13" type="ordered locus">Ping_3461</name>
</gene>
<evidence type="ECO:0000313" key="14">
    <source>
        <dbReference type="Proteomes" id="UP000000639"/>
    </source>
</evidence>
<dbReference type="Pfam" id="PF01061">
    <property type="entry name" value="ABC2_membrane"/>
    <property type="match status" value="1"/>
</dbReference>
<evidence type="ECO:0000256" key="1">
    <source>
        <dbReference type="ARBA" id="ARBA00004651"/>
    </source>
</evidence>
<comment type="subcellular location">
    <subcellularLocation>
        <location evidence="11">Cell inner membrane</location>
        <topology evidence="11">Multi-pass membrane protein</topology>
    </subcellularLocation>
    <subcellularLocation>
        <location evidence="1">Cell membrane</location>
        <topology evidence="1">Multi-pass membrane protein</topology>
    </subcellularLocation>
</comment>
<evidence type="ECO:0000256" key="5">
    <source>
        <dbReference type="ARBA" id="ARBA00022597"/>
    </source>
</evidence>
<keyword evidence="14" id="KW-1185">Reference proteome</keyword>
<feature type="transmembrane region" description="Helical" evidence="11">
    <location>
        <begin position="37"/>
        <end position="62"/>
    </location>
</feature>
<feature type="transmembrane region" description="Helical" evidence="11">
    <location>
        <begin position="115"/>
        <end position="140"/>
    </location>
</feature>
<organism evidence="13 14">
    <name type="scientific">Psychromonas ingrahamii (strain DSM 17664 / CCUG 51855 / 37)</name>
    <dbReference type="NCBI Taxonomy" id="357804"/>
    <lineage>
        <taxon>Bacteria</taxon>
        <taxon>Pseudomonadati</taxon>
        <taxon>Pseudomonadota</taxon>
        <taxon>Gammaproteobacteria</taxon>
        <taxon>Alteromonadales</taxon>
        <taxon>Psychromonadaceae</taxon>
        <taxon>Psychromonas</taxon>
    </lineage>
</organism>
<dbReference type="RefSeq" id="WP_011771696.1">
    <property type="nucleotide sequence ID" value="NC_008709.1"/>
</dbReference>
<dbReference type="GO" id="GO:0015774">
    <property type="term" value="P:polysaccharide transport"/>
    <property type="evidence" value="ECO:0007669"/>
    <property type="project" value="UniProtKB-KW"/>
</dbReference>
<dbReference type="Proteomes" id="UP000000639">
    <property type="component" value="Chromosome"/>
</dbReference>
<evidence type="ECO:0000256" key="11">
    <source>
        <dbReference type="RuleBase" id="RU361157"/>
    </source>
</evidence>
<comment type="similarity">
    <text evidence="2 11">Belongs to the ABC-2 integral membrane protein family.</text>
</comment>
<keyword evidence="10 11" id="KW-0472">Membrane</keyword>
<evidence type="ECO:0000313" key="13">
    <source>
        <dbReference type="EMBL" id="ABM05144.1"/>
    </source>
</evidence>
<dbReference type="KEGG" id="pin:Ping_3461"/>
<keyword evidence="4 11" id="KW-1003">Cell membrane</keyword>
<name>A1T079_PSYIN</name>
<dbReference type="InterPro" id="IPR000412">
    <property type="entry name" value="ABC_2_transport"/>
</dbReference>
<dbReference type="EMBL" id="CP000510">
    <property type="protein sequence ID" value="ABM05144.1"/>
    <property type="molecule type" value="Genomic_DNA"/>
</dbReference>
<dbReference type="OrthoDB" id="9786910at2"/>
<dbReference type="InterPro" id="IPR047817">
    <property type="entry name" value="ABC2_TM_bact-type"/>
</dbReference>
<dbReference type="PRINTS" id="PR00164">
    <property type="entry name" value="ABC2TRNSPORT"/>
</dbReference>
<keyword evidence="3 11" id="KW-0813">Transport</keyword>
<feature type="transmembrane region" description="Helical" evidence="11">
    <location>
        <begin position="152"/>
        <end position="174"/>
    </location>
</feature>
<keyword evidence="5" id="KW-0762">Sugar transport</keyword>